<proteinExistence type="predicted"/>
<sequence length="135" mass="16170">MPNMPTQEIPLHDIKPLLAIDDYSLYYLIAIVTVVTLIVLGSAYLLYRHFRTKNRFNQRKEHYKILNNINLKQTKKAAYELTKYGATFMQDSPRHEKTYHDLLEHLQKYKYKKSVDDFDKETLRLIELYRGMIDV</sequence>
<gene>
    <name evidence="2" type="ORF">MNB_SM-6-1129</name>
</gene>
<keyword evidence="1" id="KW-1133">Transmembrane helix</keyword>
<name>A0A1W1BVT2_9ZZZZ</name>
<reference evidence="2" key="1">
    <citation type="submission" date="2016-10" db="EMBL/GenBank/DDBJ databases">
        <authorList>
            <person name="de Groot N.N."/>
        </authorList>
    </citation>
    <scope>NUCLEOTIDE SEQUENCE</scope>
</reference>
<protein>
    <recommendedName>
        <fullName evidence="3">DUF4381 domain-containing protein</fullName>
    </recommendedName>
</protein>
<evidence type="ECO:0008006" key="3">
    <source>
        <dbReference type="Google" id="ProtNLM"/>
    </source>
</evidence>
<accession>A0A1W1BVT2</accession>
<organism evidence="2">
    <name type="scientific">hydrothermal vent metagenome</name>
    <dbReference type="NCBI Taxonomy" id="652676"/>
    <lineage>
        <taxon>unclassified sequences</taxon>
        <taxon>metagenomes</taxon>
        <taxon>ecological metagenomes</taxon>
    </lineage>
</organism>
<keyword evidence="1" id="KW-0472">Membrane</keyword>
<keyword evidence="1" id="KW-0812">Transmembrane</keyword>
<dbReference type="AlphaFoldDB" id="A0A1W1BVT2"/>
<feature type="transmembrane region" description="Helical" evidence="1">
    <location>
        <begin position="25"/>
        <end position="47"/>
    </location>
</feature>
<evidence type="ECO:0000313" key="2">
    <source>
        <dbReference type="EMBL" id="SFV57605.1"/>
    </source>
</evidence>
<evidence type="ECO:0000256" key="1">
    <source>
        <dbReference type="SAM" id="Phobius"/>
    </source>
</evidence>
<dbReference type="EMBL" id="FPHK01000029">
    <property type="protein sequence ID" value="SFV57605.1"/>
    <property type="molecule type" value="Genomic_DNA"/>
</dbReference>